<name>A0A2V2YUV4_9BACL</name>
<evidence type="ECO:0000256" key="1">
    <source>
        <dbReference type="ARBA" id="ARBA00004776"/>
    </source>
</evidence>
<reference evidence="6 7" key="1">
    <citation type="submission" date="2018-05" db="EMBL/GenBank/DDBJ databases">
        <title>Genomic Encyclopedia of Type Strains, Phase III (KMG-III): the genomes of soil and plant-associated and newly described type strains.</title>
        <authorList>
            <person name="Whitman W."/>
        </authorList>
    </citation>
    <scope>NUCLEOTIDE SEQUENCE [LARGE SCALE GENOMIC DNA]</scope>
    <source>
        <strain evidence="6 7">CECT 5696</strain>
    </source>
</reference>
<gene>
    <name evidence="6" type="ORF">DFQ01_13453</name>
</gene>
<dbReference type="PANTHER" id="PTHR43179">
    <property type="entry name" value="RHAMNOSYLTRANSFERASE WBBL"/>
    <property type="match status" value="1"/>
</dbReference>
<protein>
    <recommendedName>
        <fullName evidence="5">Glycosyltransferase 2-like domain-containing protein</fullName>
    </recommendedName>
</protein>
<feature type="domain" description="Glycosyltransferase 2-like" evidence="5">
    <location>
        <begin position="7"/>
        <end position="186"/>
    </location>
</feature>
<evidence type="ECO:0000259" key="5">
    <source>
        <dbReference type="Pfam" id="PF00535"/>
    </source>
</evidence>
<dbReference type="SUPFAM" id="SSF53448">
    <property type="entry name" value="Nucleotide-diphospho-sugar transferases"/>
    <property type="match status" value="1"/>
</dbReference>
<proteinExistence type="inferred from homology"/>
<comment type="similarity">
    <text evidence="2">Belongs to the glycosyltransferase 2 family.</text>
</comment>
<dbReference type="PANTHER" id="PTHR43179:SF12">
    <property type="entry name" value="GALACTOFURANOSYLTRANSFERASE GLFT2"/>
    <property type="match status" value="1"/>
</dbReference>
<dbReference type="RefSeq" id="WP_174812828.1">
    <property type="nucleotide sequence ID" value="NZ_CP054613.1"/>
</dbReference>
<organism evidence="6 7">
    <name type="scientific">Paenibacillus cellulosilyticus</name>
    <dbReference type="NCBI Taxonomy" id="375489"/>
    <lineage>
        <taxon>Bacteria</taxon>
        <taxon>Bacillati</taxon>
        <taxon>Bacillota</taxon>
        <taxon>Bacilli</taxon>
        <taxon>Bacillales</taxon>
        <taxon>Paenibacillaceae</taxon>
        <taxon>Paenibacillus</taxon>
    </lineage>
</organism>
<dbReference type="EMBL" id="QGTQ01000034">
    <property type="protein sequence ID" value="PWV93814.1"/>
    <property type="molecule type" value="Genomic_DNA"/>
</dbReference>
<sequence length="313" mass="36458">MKNKVAVIILNWNSYKDCYDCLKSLEMLERVDYEVFLVDNDSNDDSYIRLQQDYDNRKFDLIIHFMKSETNIGFAGGNNIGINAAKILGFQYYWMLNADTEIDSRALYYMIEGINRDPSIGIVGSKIYYFGTNKIWFAGGNINTLFGTSSHIGQREEDHGQFNNTREVDYISGCSLLFKAEVLDDIGFMTEDYFLYYEESEWNVKAKQAGWLIKLIPDSIVYHKVSSSSGGEQNIAPYVAYYDLRNGYRMVRRTQISPMGWLFANVGLLNKILRYTVKIIVRRQDRKKERYWYVVKGVKDAIMNRMGKHPAYH</sequence>
<evidence type="ECO:0000256" key="2">
    <source>
        <dbReference type="ARBA" id="ARBA00006739"/>
    </source>
</evidence>
<evidence type="ECO:0000256" key="3">
    <source>
        <dbReference type="ARBA" id="ARBA00022676"/>
    </source>
</evidence>
<comment type="pathway">
    <text evidence="1">Cell wall biogenesis; cell wall polysaccharide biosynthesis.</text>
</comment>
<keyword evidence="4" id="KW-0808">Transferase</keyword>
<dbReference type="InterPro" id="IPR001173">
    <property type="entry name" value="Glyco_trans_2-like"/>
</dbReference>
<accession>A0A2V2YUV4</accession>
<keyword evidence="3" id="KW-0328">Glycosyltransferase</keyword>
<dbReference type="GO" id="GO:0016757">
    <property type="term" value="F:glycosyltransferase activity"/>
    <property type="evidence" value="ECO:0007669"/>
    <property type="project" value="UniProtKB-KW"/>
</dbReference>
<comment type="caution">
    <text evidence="6">The sequence shown here is derived from an EMBL/GenBank/DDBJ whole genome shotgun (WGS) entry which is preliminary data.</text>
</comment>
<evidence type="ECO:0000313" key="6">
    <source>
        <dbReference type="EMBL" id="PWV93814.1"/>
    </source>
</evidence>
<evidence type="ECO:0000256" key="4">
    <source>
        <dbReference type="ARBA" id="ARBA00022679"/>
    </source>
</evidence>
<dbReference type="Gene3D" id="3.90.550.10">
    <property type="entry name" value="Spore Coat Polysaccharide Biosynthesis Protein SpsA, Chain A"/>
    <property type="match status" value="1"/>
</dbReference>
<dbReference type="Pfam" id="PF00535">
    <property type="entry name" value="Glycos_transf_2"/>
    <property type="match status" value="1"/>
</dbReference>
<keyword evidence="7" id="KW-1185">Reference proteome</keyword>
<dbReference type="CDD" id="cd04186">
    <property type="entry name" value="GT_2_like_c"/>
    <property type="match status" value="1"/>
</dbReference>
<evidence type="ECO:0000313" key="7">
    <source>
        <dbReference type="Proteomes" id="UP000246635"/>
    </source>
</evidence>
<dbReference type="InterPro" id="IPR029044">
    <property type="entry name" value="Nucleotide-diphossugar_trans"/>
</dbReference>
<dbReference type="AlphaFoldDB" id="A0A2V2YUV4"/>
<dbReference type="Proteomes" id="UP000246635">
    <property type="component" value="Unassembled WGS sequence"/>
</dbReference>